<dbReference type="SUPFAM" id="SSF47113">
    <property type="entry name" value="Histone-fold"/>
    <property type="match status" value="1"/>
</dbReference>
<dbReference type="GO" id="GO:0003677">
    <property type="term" value="F:DNA binding"/>
    <property type="evidence" value="ECO:0007669"/>
    <property type="project" value="UniProtKB-KW"/>
</dbReference>
<dbReference type="PRINTS" id="PR00620">
    <property type="entry name" value="HISTONEH2A"/>
</dbReference>
<dbReference type="Proteomes" id="UP000187283">
    <property type="component" value="Unassembled WGS sequence"/>
</dbReference>
<feature type="domain" description="Histone H2A C-terminal" evidence="8">
    <location>
        <begin position="76"/>
        <end position="108"/>
    </location>
</feature>
<keyword evidence="5 6" id="KW-0539">Nucleus</keyword>
<dbReference type="InterPro" id="IPR002119">
    <property type="entry name" value="Histone_H2A"/>
</dbReference>
<dbReference type="Gene3D" id="1.10.20.10">
    <property type="entry name" value="Histone, subunit A"/>
    <property type="match status" value="1"/>
</dbReference>
<dbReference type="GO" id="GO:0000786">
    <property type="term" value="C:nucleosome"/>
    <property type="evidence" value="ECO:0007669"/>
    <property type="project" value="UniProtKB-KW"/>
</dbReference>
<reference evidence="9 10" key="1">
    <citation type="submission" date="2017-01" db="EMBL/GenBank/DDBJ databases">
        <authorList>
            <person name="Mah S.A."/>
            <person name="Swanson W.J."/>
            <person name="Moy G.W."/>
            <person name="Vacquier V.D."/>
        </authorList>
    </citation>
    <scope>NUCLEOTIDE SEQUENCE [LARGE SCALE GENOMIC DNA]</scope>
    <source>
        <strain evidence="9 10">GSMNP</strain>
    </source>
</reference>
<evidence type="ECO:0000256" key="3">
    <source>
        <dbReference type="ARBA" id="ARBA00010691"/>
    </source>
</evidence>
<protein>
    <recommendedName>
        <fullName evidence="6">Histone H2A</fullName>
    </recommendedName>
</protein>
<dbReference type="CDD" id="cd00074">
    <property type="entry name" value="HFD_H2A"/>
    <property type="match status" value="1"/>
</dbReference>
<proteinExistence type="inferred from homology"/>
<dbReference type="STRING" id="133412.A0A1R1YAQ5"/>
<evidence type="ECO:0000256" key="1">
    <source>
        <dbReference type="ARBA" id="ARBA00004123"/>
    </source>
</evidence>
<sequence length="115" mass="12692">MKSQDLGITFPAARLKRYLKNKNPKLRVAASTPIYLASVIEYLVAEVLELSGSAAKDNNRQRITPRHIQLAVRNDEELNKLLKTITISGGGVIPGIHSALLPQKSGKKNLESQEF</sequence>
<comment type="subcellular location">
    <subcellularLocation>
        <location evidence="2">Chromosome</location>
    </subcellularLocation>
    <subcellularLocation>
        <location evidence="1 6">Nucleus</location>
    </subcellularLocation>
</comment>
<dbReference type="InterPro" id="IPR009072">
    <property type="entry name" value="Histone-fold"/>
</dbReference>
<dbReference type="EMBL" id="LSSN01000437">
    <property type="protein sequence ID" value="OMJ23973.1"/>
    <property type="molecule type" value="Genomic_DNA"/>
</dbReference>
<evidence type="ECO:0000256" key="2">
    <source>
        <dbReference type="ARBA" id="ARBA00004286"/>
    </source>
</evidence>
<dbReference type="AlphaFoldDB" id="A0A1R1YAQ5"/>
<dbReference type="OrthoDB" id="9421954at2759"/>
<keyword evidence="4 6" id="KW-0158">Chromosome</keyword>
<dbReference type="GO" id="GO:0030527">
    <property type="term" value="F:structural constituent of chromatin"/>
    <property type="evidence" value="ECO:0007669"/>
    <property type="project" value="InterPro"/>
</dbReference>
<dbReference type="Pfam" id="PF16211">
    <property type="entry name" value="Histone_H2A_C"/>
    <property type="match status" value="1"/>
</dbReference>
<organism evidence="9 10">
    <name type="scientific">Smittium culicis</name>
    <dbReference type="NCBI Taxonomy" id="133412"/>
    <lineage>
        <taxon>Eukaryota</taxon>
        <taxon>Fungi</taxon>
        <taxon>Fungi incertae sedis</taxon>
        <taxon>Zoopagomycota</taxon>
        <taxon>Kickxellomycotina</taxon>
        <taxon>Harpellomycetes</taxon>
        <taxon>Harpellales</taxon>
        <taxon>Legeriomycetaceae</taxon>
        <taxon>Smittium</taxon>
    </lineage>
</organism>
<evidence type="ECO:0000256" key="6">
    <source>
        <dbReference type="RuleBase" id="RU003767"/>
    </source>
</evidence>
<comment type="caution">
    <text evidence="9">The sequence shown here is derived from an EMBL/GenBank/DDBJ whole genome shotgun (WGS) entry which is preliminary data.</text>
</comment>
<evidence type="ECO:0000256" key="5">
    <source>
        <dbReference type="ARBA" id="ARBA00023242"/>
    </source>
</evidence>
<accession>A0A1R1YAQ5</accession>
<dbReference type="SMART" id="SM00414">
    <property type="entry name" value="H2A"/>
    <property type="match status" value="1"/>
</dbReference>
<evidence type="ECO:0000259" key="8">
    <source>
        <dbReference type="Pfam" id="PF16211"/>
    </source>
</evidence>
<dbReference type="GO" id="GO:0005634">
    <property type="term" value="C:nucleus"/>
    <property type="evidence" value="ECO:0007669"/>
    <property type="project" value="UniProtKB-SubCell"/>
</dbReference>
<dbReference type="FunFam" id="1.10.20.10:FF:000103">
    <property type="entry name" value="Histone H2A type 1"/>
    <property type="match status" value="1"/>
</dbReference>
<comment type="similarity">
    <text evidence="3 6">Belongs to the histone H2A family.</text>
</comment>
<name>A0A1R1YAQ5_9FUNG</name>
<dbReference type="PANTHER" id="PTHR23430">
    <property type="entry name" value="HISTONE H2A"/>
    <property type="match status" value="1"/>
</dbReference>
<gene>
    <name evidence="9" type="ORF">AYI70_g1898</name>
</gene>
<comment type="subunit">
    <text evidence="6">The nucleosome is a histone octamer containing two molecules each of H2A, H2B, H3 and H4 assembled in one H3-H4 heterotetramer and two H2A-H2B heterodimers. The octamer wraps approximately 147 bp of DNA.</text>
</comment>
<evidence type="ECO:0000313" key="9">
    <source>
        <dbReference type="EMBL" id="OMJ23973.1"/>
    </source>
</evidence>
<evidence type="ECO:0000259" key="7">
    <source>
        <dbReference type="Pfam" id="PF00125"/>
    </source>
</evidence>
<feature type="domain" description="Core Histone H2A/H2B/H3" evidence="7">
    <location>
        <begin position="7"/>
        <end position="73"/>
    </location>
</feature>
<dbReference type="InterPro" id="IPR032454">
    <property type="entry name" value="Histone_H2A_C"/>
</dbReference>
<evidence type="ECO:0000313" key="10">
    <source>
        <dbReference type="Proteomes" id="UP000187283"/>
    </source>
</evidence>
<keyword evidence="6" id="KW-0544">Nucleosome core</keyword>
<evidence type="ECO:0000256" key="4">
    <source>
        <dbReference type="ARBA" id="ARBA00022454"/>
    </source>
</evidence>
<keyword evidence="6" id="KW-0238">DNA-binding</keyword>
<dbReference type="GO" id="GO:0046982">
    <property type="term" value="F:protein heterodimerization activity"/>
    <property type="evidence" value="ECO:0007669"/>
    <property type="project" value="InterPro"/>
</dbReference>
<dbReference type="Pfam" id="PF00125">
    <property type="entry name" value="Histone"/>
    <property type="match status" value="1"/>
</dbReference>
<dbReference type="InterPro" id="IPR007125">
    <property type="entry name" value="H2A/H2B/H3"/>
</dbReference>
<keyword evidence="10" id="KW-1185">Reference proteome</keyword>